<proteinExistence type="predicted"/>
<dbReference type="PANTHER" id="PTHR32027">
    <property type="entry name" value="CYTOSINE DEAMINASE"/>
    <property type="match status" value="1"/>
</dbReference>
<name>A0A4R7ZUK7_9ACTN</name>
<gene>
    <name evidence="2" type="ORF">EV650_0549</name>
</gene>
<dbReference type="Pfam" id="PF07969">
    <property type="entry name" value="Amidohydro_3"/>
    <property type="match status" value="1"/>
</dbReference>
<dbReference type="Gene3D" id="3.20.20.140">
    <property type="entry name" value="Metal-dependent hydrolases"/>
    <property type="match status" value="1"/>
</dbReference>
<dbReference type="OrthoDB" id="3366604at2"/>
<dbReference type="RefSeq" id="WP_134114983.1">
    <property type="nucleotide sequence ID" value="NZ_SODF01000001.1"/>
</dbReference>
<evidence type="ECO:0000313" key="3">
    <source>
        <dbReference type="Proteomes" id="UP000295447"/>
    </source>
</evidence>
<dbReference type="InterPro" id="IPR011059">
    <property type="entry name" value="Metal-dep_hydrolase_composite"/>
</dbReference>
<dbReference type="InterPro" id="IPR032466">
    <property type="entry name" value="Metal_Hydrolase"/>
</dbReference>
<accession>A0A4R7ZUK7</accession>
<dbReference type="PANTHER" id="PTHR32027:SF9">
    <property type="entry name" value="BLL3847 PROTEIN"/>
    <property type="match status" value="1"/>
</dbReference>
<evidence type="ECO:0000313" key="2">
    <source>
        <dbReference type="EMBL" id="TDW21719.1"/>
    </source>
</evidence>
<comment type="caution">
    <text evidence="2">The sequence shown here is derived from an EMBL/GenBank/DDBJ whole genome shotgun (WGS) entry which is preliminary data.</text>
</comment>
<protein>
    <submittedName>
        <fullName evidence="2">Cytosine deaminase</fullName>
    </submittedName>
</protein>
<feature type="domain" description="Amidohydrolase 3" evidence="1">
    <location>
        <begin position="86"/>
        <end position="386"/>
    </location>
</feature>
<keyword evidence="3" id="KW-1185">Reference proteome</keyword>
<sequence length="397" mass="41213">MNVGEQLTGLTGVRAPDGSVVDLTFADGLIAAVQPSASPESGGWRVLPAAAEPHAHLDKALTADRVDTEQNDLPAAIAQWRDLAAGLDRADIYDRALRAVRRYVSQGITTIRSHVDLPGTGDPMRGVDALVQLREDLGDRVTLQLVALAGHQTPDPVVDEALARGIDILGGCPHLADSPATELNRLLDIAERTGAPIDLHADEQVPATDLDLEELAKQVIARGLTQPVTASHCVRLGSLSPERLAPVLELVAEAGIGIVTLPITNLYLQGREATHLVPRGLTAVRAILDAGIPLAAGGDNLRDPFNPVGRGDPFETTALLIAAGHLRPSEALTAVTTGAHAVLGLPSAGLTPGSPADLIVVPDADLGEVLAGWAGTRTVVHGGRVVSSTSVNTEALL</sequence>
<dbReference type="Proteomes" id="UP000295447">
    <property type="component" value="Unassembled WGS sequence"/>
</dbReference>
<dbReference type="EMBL" id="SODF01000001">
    <property type="protein sequence ID" value="TDW21719.1"/>
    <property type="molecule type" value="Genomic_DNA"/>
</dbReference>
<dbReference type="AlphaFoldDB" id="A0A4R7ZUK7"/>
<dbReference type="SUPFAM" id="SSF51556">
    <property type="entry name" value="Metallo-dependent hydrolases"/>
    <property type="match status" value="1"/>
</dbReference>
<evidence type="ECO:0000259" key="1">
    <source>
        <dbReference type="Pfam" id="PF07969"/>
    </source>
</evidence>
<reference evidence="2 3" key="1">
    <citation type="submission" date="2019-03" db="EMBL/GenBank/DDBJ databases">
        <title>Genomic Encyclopedia of Type Strains, Phase III (KMG-III): the genomes of soil and plant-associated and newly described type strains.</title>
        <authorList>
            <person name="Whitman W."/>
        </authorList>
    </citation>
    <scope>NUCLEOTIDE SEQUENCE [LARGE SCALE GENOMIC DNA]</scope>
    <source>
        <strain evidence="2 3">VKM Ac-2570</strain>
    </source>
</reference>
<dbReference type="InterPro" id="IPR013108">
    <property type="entry name" value="Amidohydro_3"/>
</dbReference>
<organism evidence="2 3">
    <name type="scientific">Kribbella kalugense</name>
    <dbReference type="NCBI Taxonomy" id="2512221"/>
    <lineage>
        <taxon>Bacteria</taxon>
        <taxon>Bacillati</taxon>
        <taxon>Actinomycetota</taxon>
        <taxon>Actinomycetes</taxon>
        <taxon>Propionibacteriales</taxon>
        <taxon>Kribbellaceae</taxon>
        <taxon>Kribbella</taxon>
    </lineage>
</organism>
<dbReference type="InterPro" id="IPR052349">
    <property type="entry name" value="Metallo-hydrolase_Enzymes"/>
</dbReference>
<dbReference type="Gene3D" id="2.30.40.10">
    <property type="entry name" value="Urease, subunit C, domain 1"/>
    <property type="match status" value="1"/>
</dbReference>
<dbReference type="GO" id="GO:0016814">
    <property type="term" value="F:hydrolase activity, acting on carbon-nitrogen (but not peptide) bonds, in cyclic amidines"/>
    <property type="evidence" value="ECO:0007669"/>
    <property type="project" value="TreeGrafter"/>
</dbReference>